<evidence type="ECO:0000256" key="4">
    <source>
        <dbReference type="ARBA" id="ARBA00022701"/>
    </source>
</evidence>
<evidence type="ECO:0000313" key="28">
    <source>
        <dbReference type="Proteomes" id="UP001515480"/>
    </source>
</evidence>
<keyword evidence="10" id="KW-0969">Cilium</keyword>
<evidence type="ECO:0000259" key="24">
    <source>
        <dbReference type="Pfam" id="PF17857"/>
    </source>
</evidence>
<evidence type="ECO:0000256" key="6">
    <source>
        <dbReference type="ARBA" id="ARBA00022741"/>
    </source>
</evidence>
<dbReference type="FunFam" id="1.10.8.720:FF:000002">
    <property type="entry name" value="Dynein heavy chain 9, axonemal"/>
    <property type="match status" value="1"/>
</dbReference>
<keyword evidence="6" id="KW-0547">Nucleotide-binding</keyword>
<dbReference type="GO" id="GO:0045505">
    <property type="term" value="F:dynein intermediate chain binding"/>
    <property type="evidence" value="ECO:0007669"/>
    <property type="project" value="InterPro"/>
</dbReference>
<dbReference type="Pfam" id="PF17857">
    <property type="entry name" value="AAA_lid_1"/>
    <property type="match status" value="1"/>
</dbReference>
<feature type="region of interest" description="Disordered" evidence="15">
    <location>
        <begin position="1017"/>
        <end position="1040"/>
    </location>
</feature>
<evidence type="ECO:0000256" key="7">
    <source>
        <dbReference type="ARBA" id="ARBA00022840"/>
    </source>
</evidence>
<dbReference type="Pfam" id="PF12777">
    <property type="entry name" value="MT"/>
    <property type="match status" value="1"/>
</dbReference>
<feature type="domain" description="Dynein heavy chain tail" evidence="17">
    <location>
        <begin position="185"/>
        <end position="764"/>
    </location>
</feature>
<dbReference type="EMBL" id="JBGBPQ010000020">
    <property type="protein sequence ID" value="KAL1504145.1"/>
    <property type="molecule type" value="Genomic_DNA"/>
</dbReference>
<dbReference type="InterPro" id="IPR042228">
    <property type="entry name" value="Dynein_linker_3"/>
</dbReference>
<name>A0AB34ISL0_PRYPA</name>
<dbReference type="FunFam" id="1.20.58.1120:FF:000001">
    <property type="entry name" value="dynein heavy chain 2, axonemal"/>
    <property type="match status" value="1"/>
</dbReference>
<evidence type="ECO:0000256" key="10">
    <source>
        <dbReference type="ARBA" id="ARBA00023069"/>
    </source>
</evidence>
<evidence type="ECO:0000313" key="27">
    <source>
        <dbReference type="EMBL" id="KAL1504145.1"/>
    </source>
</evidence>
<reference evidence="27 28" key="1">
    <citation type="journal article" date="2024" name="Science">
        <title>Giant polyketide synthase enzymes in the biosynthesis of giant marine polyether toxins.</title>
        <authorList>
            <person name="Fallon T.R."/>
            <person name="Shende V.V."/>
            <person name="Wierzbicki I.H."/>
            <person name="Pendleton A.L."/>
            <person name="Watervoot N.F."/>
            <person name="Auber R.P."/>
            <person name="Gonzalez D.J."/>
            <person name="Wisecaver J.H."/>
            <person name="Moore B.S."/>
        </authorList>
    </citation>
    <scope>NUCLEOTIDE SEQUENCE [LARGE SCALE GENOMIC DNA]</scope>
    <source>
        <strain evidence="27 28">12B1</strain>
    </source>
</reference>
<evidence type="ECO:0000256" key="11">
    <source>
        <dbReference type="ARBA" id="ARBA00023175"/>
    </source>
</evidence>
<dbReference type="InterPro" id="IPR043160">
    <property type="entry name" value="Dynein_C_barrel"/>
</dbReference>
<feature type="domain" description="Dynein heavy chain AAA module D4" evidence="21">
    <location>
        <begin position="2796"/>
        <end position="3055"/>
    </location>
</feature>
<dbReference type="GO" id="GO:0051959">
    <property type="term" value="F:dynein light intermediate chain binding"/>
    <property type="evidence" value="ECO:0007669"/>
    <property type="project" value="InterPro"/>
</dbReference>
<organism evidence="27 28">
    <name type="scientific">Prymnesium parvum</name>
    <name type="common">Toxic golden alga</name>
    <dbReference type="NCBI Taxonomy" id="97485"/>
    <lineage>
        <taxon>Eukaryota</taxon>
        <taxon>Haptista</taxon>
        <taxon>Haptophyta</taxon>
        <taxon>Prymnesiophyceae</taxon>
        <taxon>Prymnesiales</taxon>
        <taxon>Prymnesiaceae</taxon>
        <taxon>Prymnesium</taxon>
    </lineage>
</organism>
<evidence type="ECO:0000259" key="17">
    <source>
        <dbReference type="Pfam" id="PF08385"/>
    </source>
</evidence>
<dbReference type="InterPro" id="IPR013594">
    <property type="entry name" value="Dynein_heavy_tail"/>
</dbReference>
<evidence type="ECO:0000259" key="26">
    <source>
        <dbReference type="Pfam" id="PF18199"/>
    </source>
</evidence>
<dbReference type="FunFam" id="1.20.920.30:FF:000003">
    <property type="entry name" value="Dynein axonemal heavy chain 17"/>
    <property type="match status" value="1"/>
</dbReference>
<feature type="domain" description="Dynein heavy chain C-terminal" evidence="26">
    <location>
        <begin position="4208"/>
        <end position="4502"/>
    </location>
</feature>
<dbReference type="Pfam" id="PF18198">
    <property type="entry name" value="AAA_lid_11"/>
    <property type="match status" value="1"/>
</dbReference>
<dbReference type="Pfam" id="PF17852">
    <property type="entry name" value="Dynein_AAA_lid"/>
    <property type="match status" value="1"/>
</dbReference>
<dbReference type="InterPro" id="IPR041466">
    <property type="entry name" value="Dynein_AAA5_ext"/>
</dbReference>
<dbReference type="InterPro" id="IPR042219">
    <property type="entry name" value="AAA_lid_11_sf"/>
</dbReference>
<dbReference type="InterPro" id="IPR024743">
    <property type="entry name" value="Dynein_HC_stalk"/>
</dbReference>
<dbReference type="InterPro" id="IPR035699">
    <property type="entry name" value="AAA_6"/>
</dbReference>
<dbReference type="InterPro" id="IPR041228">
    <property type="entry name" value="Dynein_C"/>
</dbReference>
<dbReference type="Gene3D" id="3.20.180.20">
    <property type="entry name" value="Dynein heavy chain, N-terminal domain 2"/>
    <property type="match status" value="1"/>
</dbReference>
<dbReference type="Gene3D" id="1.10.287.2620">
    <property type="match status" value="1"/>
</dbReference>
<keyword evidence="28" id="KW-1185">Reference proteome</keyword>
<evidence type="ECO:0000259" key="23">
    <source>
        <dbReference type="Pfam" id="PF17852"/>
    </source>
</evidence>
<evidence type="ECO:0000259" key="18">
    <source>
        <dbReference type="Pfam" id="PF08393"/>
    </source>
</evidence>
<dbReference type="InterPro" id="IPR041589">
    <property type="entry name" value="DNAH3_AAA_lid_1"/>
</dbReference>
<feature type="domain" description="Dynein heavy chain coiled coil stalk" evidence="20">
    <location>
        <begin position="3069"/>
        <end position="3414"/>
    </location>
</feature>
<feature type="coiled-coil region" evidence="14">
    <location>
        <begin position="1207"/>
        <end position="1266"/>
    </location>
</feature>
<dbReference type="FunFam" id="3.40.50.300:FF:000063">
    <property type="entry name" value="dynein heavy chain 6, axonemal"/>
    <property type="match status" value="1"/>
</dbReference>
<evidence type="ECO:0000256" key="12">
    <source>
        <dbReference type="ARBA" id="ARBA00023212"/>
    </source>
</evidence>
<dbReference type="InterPro" id="IPR013602">
    <property type="entry name" value="Dynein_heavy_linker"/>
</dbReference>
<evidence type="ECO:0000259" key="16">
    <source>
        <dbReference type="Pfam" id="PF03028"/>
    </source>
</evidence>
<dbReference type="FunFam" id="3.40.50.300:FF:002141">
    <property type="entry name" value="Dynein heavy chain"/>
    <property type="match status" value="1"/>
</dbReference>
<evidence type="ECO:0000256" key="1">
    <source>
        <dbReference type="ARBA" id="ARBA00004430"/>
    </source>
</evidence>
<dbReference type="Gene3D" id="1.20.58.1120">
    <property type="match status" value="1"/>
</dbReference>
<evidence type="ECO:0000256" key="13">
    <source>
        <dbReference type="ARBA" id="ARBA00023273"/>
    </source>
</evidence>
<sequence>MGEPDDARHKFLEERVGTAFGARGSKNAIAFRKLLASEESGRHLLDFLNDPEVVRVFVAEGTNQLMCFSIPPVSHKKKVAYFIKTQQVALTADNIAEVVIYGDMHPGVLGHLFDTCSEVYLPLVSNTANQHGLPEVVMRDVIDWFRKLVASIYVTIGHSKGETLLPLPPMELPSADRASKDKERVHVLETAVVTWTRQIKNILKLDPEQESGILKSGSHPGPMAEIEFWNSKAKHLNSIHQQLQGERIRKVVKVLDLTKSTYCPAFNRLCKEVSTACTEANDNTKYLATLEPVLNALTSCQDFSQLTEIFRPVVHVVMLIWKHSKHYNTPARLVVLMREICNDLIEQARRYVSSDELLQIDASEAVERLMITLKVCGTFKSIYFDYKSRANNEVPNNPWRIQNTALFPRLDTFLERCHDLLDLCKTVVQFQKLEKIEIGGNKGRTLSASVGQIYSDFTTVLDGFKAVGYDVLDVEMKQFDDDFYEFRCQIKELERRLGSVLNQGFEDCATVFAAFKLIESFEGLLEREFIQADLERKHLELIKSYGADLRDVQDVFAKQKSLSAEGRYLERQGPPLYMNLPPVSGALFWVRGLIDRIEEPMNKLKQTMRLMLDSEEAKEVTKMYSALLTSLREFEAAQHSGWGKGVEDISQQKLKQPLLKRNPDTQLLAVNFDPELVRLLREVKYLLELQKEIPHSAIELNSKAEVFRVQIGSLQLIVGKYNSIMTTMLSVEMPLLQAQLKQIDKALEKGQKHLTWRSHAIDDFIRETYTLVKEAFDTLTAIKSNMNGVERVLEGWANAPLMRRKSTKTYSPAEYEEEHQAYLAARYAEISEGGREIHKLLLQSNRVLKVSKGAPTWRAYVEFINDIVIDGLARTVACSLRYLNEQLDPAEIQNNENVPLLEVQLELDGSTVSYYPELSDNSSSSKASLHATVDKWIKGFFHVCKLMKRLDRSEGDFLKEVVESEEVRMFVHNIKHHVYANEEECIRFKEPFLEYKPLWTQDINLALQQFLSENAPLHEEEGEEGSPALAASSAFSQKPEPPLSLFDKQIGHYRSQATAINALQGSRSLGWLKVDAKPVKQALATWVTKWQFRYTSYLHDSVTGALQDLDQFMKNINEGLLKEVDPEDSQALLQAMTCIRDVRLRSDQINALFEPLRGKAALLKKYDLMLSEEDVDMLDQAPFNWDVTRKATYNARERLTPLQALQAEKIKERAEDFGLKVNEFRKEFLAQAPFKYSVGDECYQQIDNWNQLIDSIEHDAKQIQELEQLFDVTINNWKEIRQCREELRWLKQVWDHVELIESIFSEWRTTLWHNVNVNAMLMQTNKLQKEIRLLPKQSRAWDVYQGMATGLQDMSVALPLVQDLRDEAMRERHWKKLMRICGKSFVMDEKFSLQHLLALQLQVYVDAVGETVEQARMELKIDKQLARIDATWMSLHLSYEPFKSTGVHTLKMPDLVIEALDDHEVALQNMMGSRFMSFFEAQITSWKTRLAGVRSVLESWMEVQRQWCSLEAIFIGSEDIREQLPEDAKRFDSVDQIFKEQMSDASQTPNPLEACLRDGRDEEFHKCLSMLELCNRSLAEYLETKRKKFPRFYFISSLDLVDVLSQGRHPPAVQVHFPKFTDNIKGILWDKDPESGKEIGVVTGMRASDGESVSFATIYECRGAVEDWLDGTMECCQANLRDQLAESVSAYMEMARERWLSDYCAQLCLTTSQTWWSSEVTQAFERLEQGNDQAMKDYLGLVSSGLNTLVEMVLGNLSAEMRTKIKTLITIEVHARDVVQRVIDNRVESAMDFAWQSQLRYRWDEEQRDCFINISDAEFRYSYEYVGNCGRLVITALTDRCYITLTQALRLALGGAPAGPAGTGKTETTKDLGRGLAIWVIVQNCSDQMNYKTMANIFSGLAQTGAWGCFDEFNRIPVEVLSVVAGQYGCILDGIKVSADQIVFEDERITLRRTVGAFITMNPGYAGRTELPENLKALFRGCAMVVPDFTNICEIELAAEGFLQAKVLAIKFVRLFELNNELLSKQDHYDWGLRAMKGILRIAGGSKRANPKRTELEILMRALRDSNLPKFVAADFQIFAGLISDLFPRIDAPKAPDEKISKAVVEVIKAGGKLQPEDVFVSKTVDLYEVLAIRHCVFILGPAGSGKSKVWQTLQSAQTHLWIGGDKSISASLNPKAVTSDDLYGHVHPSTKEPHDGIIAKIMRDFAKSASNAPKWVILDGDIDAEWIESMNTVMDDNKVLTLVSNERIPLTPSMRLIFEISHLRNASPATVSRAGVLYLNESDVGWQPYFQSWVDGLHASHPHIDHKGQAWLESFQVQYLPATLEFLQKNKLKHITKLMDFAMIQCFCSLLEGLLTTQNCPVGTDKDIYEAYFQFAAIWAFGGAFGADKANDYRKIFSEWWRTEWAKSPFRFPDDGLIFDYFVDRETKKATHWREVIPGYTHVTGDNTSFAGIVVPTMDNTRLTFLIDLLTEKRKPVMLVGNAGSAKTTIFNDKLSSLAEEMMSFNINFNSFTDASTLQTILEQPLEKKTGSMYAPPGTKRLIYFIDDFNMPTPDKYGTQSAIELLRQQIDHGGFYDLKKLSMKTIQGVQYMGAMNPTAGSFYIIDRMQRHFATFSTIFPETEVLKSIYQSILSGHLQSFAAEVSKLSDRIIGATLMLHRDVSDRFLTTAVKFHYQWNLRELSRVVQGLTMSSPEYLVEPLQLVRLWLHEVHRVYGDRLTNQQDIGRFREILQRIGKNWFEDFDQEALHAEPLAFTTFAVQSDESKVYWSINDNEKLKKILETKLYEYNESNARMDLVLFNQAIQHVCRISRIIDTPRGNALLVGVGGSGKQSLTRLASFISGYTVFQVKLTQSYSMADFKHDIYNLYSATGLKSNSIVFLFTDQQIVDETMLVYFNDLLSSGYIPDLYNNDDKDNIINAVRPEVKAAGLMDSRDNCWDYFIDKVRSNLHVVMCMSPVGDAFRTRCRKFPAITNCSVINWFHAWPREALISVAQRFLAEVQMPTDELRENVAHHMAFVHEAVQATCEQYETQERRLVYTTAKSYLELIQLYKRLLSQNEASVDALRSRLETGLVKLRTSAAQVADMQLQLRDDMVIVEGKKRETDQLLVQVGQESAVADEQAELGAIEAEKVAAIQTEVSAFEASAKADLAAAEPAILKAAEALNNLDKASLVELKSMASPNPAVLAVVNAVQYMLAKKGDKVKLQWAEAKKMMGSVDGFLNTLLNFDKDNLPLENKAKVRSFTGPPENPNPEFTFTFIKKISSAAAGLCDWVVNVLIYHDIYLDVEPKRKLLADAQAKLEDANKKLAAVNEKVTALEARKQQFQDQLVEATEEKNSLIEKADHTAKRLNLAERLVNGLKDENERWGINVERLEQDKTMLVGNVMVAAPFIAYIGPFDSEFREQLWLNTWVPDLRGREIPCSDDLDPLSLLCDDAQRASWKGEGLPSDRLSMENAAIITKCTRWPLIIDPQLQALSWIKRRESANGLISVQQSNSAYLHSVQRAMEEGLPMLLDKVRETFDAVMEPILARATIRKGRKIVIRLADKEIDMLCEKDEDTGMPKGDPLFRLYLQTKLPNPHYIPEIQAQTTLVNFTVTEKGLEDQLLGAVVTKERLDLEEQRAELVSQQNQYTIRLKELEDDLLIRLANAEGDILGDEALIVSLEETKATSQEIAEKVQVARVTELTIGKAREVYRPVAERGSLMYFLIDQLYVISHMYQFSLDTFNYMFEKALVKAAPAENDADRCKNLMSSVTFTIFSYVTRGLFECDRLTFSSQLGFRILACRGELAADELDFMIKSPKALDLDDQTESMQWLPESCWSSVQALAEKLPDIFSGLPADMEGSWKRWKEWFDNEQPEGEPLPQEWKRLPGFQRLLLLRALRPDRMVVALKLWVGETLGIEYMNAIPFKLEASYEDASPAVPIFFLLSPGLDPLVSVRALGKAHNKTEANGLFFSVSLGQGQEPVAEKSLDRMRVAGGWIMLQNIELVARWLPKLEKKLEALIEGAHPDFRVFLSSLPQKVVPVQILQNSIKLTNEPPSGLRPNMLRAYASFDESVWDGCGKQSELKAIVFSLCFFHSVVCERRKFGTIGWNRSYPFNQGDLHVCITVASNFLNEGPKVPWDDLRYIFGEIMYGGHITDAWDRRLCNSYLTAFLREELMDGLAFFPKFDSPPNNLTYQQYLEYVDEHLVQESPTAFGLHPNSEINFMTQQAEDLFRAAAELQPRGLGGGSGMTLQEKVKRILDDITEKLPELFALTELEERTMDERTPYASVFLQECERMNQLLFEMKRSLSELDLGLKGDLSISEAMEVVMIALFDDRVPKSWASCAWPSLRPLGSWLSDMLARFKQLDNWANDLTTPKVTWLSGLFNPQAFLTAVMQVTARKSELPLDKLVTAVEVTKKSTEEVEVATREGAYVHGLFVEGARWDVGSGMLEDAVLKQVYCPLPVMLIKAVSQDKGEGRDVYACPVYKTLQRGPTFVFVAGLRTKASASKWVMAGVAMIMDVEG</sequence>
<keyword evidence="5" id="KW-0677">Repeat</keyword>
<keyword evidence="4" id="KW-0493">Microtubule</keyword>
<dbReference type="PANTHER" id="PTHR22878:SF69">
    <property type="entry name" value="DYNEIN HEAVY CHAIN"/>
    <property type="match status" value="1"/>
</dbReference>
<dbReference type="FunFam" id="3.10.490.20:FF:000009">
    <property type="entry name" value="Dynein heavy chain 4"/>
    <property type="match status" value="1"/>
</dbReference>
<dbReference type="SUPFAM" id="SSF52540">
    <property type="entry name" value="P-loop containing nucleoside triphosphate hydrolases"/>
    <property type="match status" value="4"/>
</dbReference>
<dbReference type="Pfam" id="PF08385">
    <property type="entry name" value="DHC_N1"/>
    <property type="match status" value="1"/>
</dbReference>
<gene>
    <name evidence="27" type="ORF">AB1Y20_010554</name>
</gene>
<evidence type="ECO:0000256" key="2">
    <source>
        <dbReference type="ARBA" id="ARBA00008887"/>
    </source>
</evidence>
<evidence type="ECO:0000259" key="21">
    <source>
        <dbReference type="Pfam" id="PF12780"/>
    </source>
</evidence>
<dbReference type="FunFam" id="1.10.287.2620:FF:000002">
    <property type="entry name" value="Dynein heavy chain 2, axonemal"/>
    <property type="match status" value="1"/>
</dbReference>
<evidence type="ECO:0000256" key="5">
    <source>
        <dbReference type="ARBA" id="ARBA00022737"/>
    </source>
</evidence>
<dbReference type="GO" id="GO:0008569">
    <property type="term" value="F:minus-end-directed microtubule motor activity"/>
    <property type="evidence" value="ECO:0007669"/>
    <property type="project" value="InterPro"/>
</dbReference>
<evidence type="ECO:0000256" key="9">
    <source>
        <dbReference type="ARBA" id="ARBA00023054"/>
    </source>
</evidence>
<comment type="similarity">
    <text evidence="2">Belongs to the dynein heavy chain family.</text>
</comment>
<accession>A0AB34ISL0</accession>
<dbReference type="Gene3D" id="1.10.8.710">
    <property type="match status" value="1"/>
</dbReference>
<dbReference type="Pfam" id="PF12774">
    <property type="entry name" value="AAA_6"/>
    <property type="match status" value="1"/>
</dbReference>
<dbReference type="GO" id="GO:0005524">
    <property type="term" value="F:ATP binding"/>
    <property type="evidence" value="ECO:0007669"/>
    <property type="project" value="UniProtKB-KW"/>
</dbReference>
<keyword evidence="7" id="KW-0067">ATP-binding</keyword>
<evidence type="ECO:0000256" key="14">
    <source>
        <dbReference type="SAM" id="Coils"/>
    </source>
</evidence>
<dbReference type="Gene3D" id="3.40.50.300">
    <property type="entry name" value="P-loop containing nucleotide triphosphate hydrolases"/>
    <property type="match status" value="5"/>
</dbReference>
<keyword evidence="13" id="KW-0966">Cell projection</keyword>
<dbReference type="FunFam" id="1.10.8.710:FF:000007">
    <property type="entry name" value="Putative dynein heavy chain"/>
    <property type="match status" value="1"/>
</dbReference>
<dbReference type="GO" id="GO:0005874">
    <property type="term" value="C:microtubule"/>
    <property type="evidence" value="ECO:0007669"/>
    <property type="project" value="UniProtKB-KW"/>
</dbReference>
<feature type="domain" description="Dynein heavy chain linker" evidence="18">
    <location>
        <begin position="1281"/>
        <end position="1686"/>
    </location>
</feature>
<dbReference type="InterPro" id="IPR042222">
    <property type="entry name" value="Dynein_2_N"/>
</dbReference>
<evidence type="ECO:0000259" key="25">
    <source>
        <dbReference type="Pfam" id="PF18198"/>
    </source>
</evidence>
<keyword evidence="12" id="KW-0206">Cytoskeleton</keyword>
<evidence type="ECO:0000259" key="20">
    <source>
        <dbReference type="Pfam" id="PF12777"/>
    </source>
</evidence>
<dbReference type="FunFam" id="1.20.140.100:FF:000001">
    <property type="entry name" value="dynein heavy chain 17, axonemal"/>
    <property type="match status" value="1"/>
</dbReference>
<dbReference type="Pfam" id="PF18199">
    <property type="entry name" value="Dynein_C"/>
    <property type="match status" value="1"/>
</dbReference>
<dbReference type="Pfam" id="PF08393">
    <property type="entry name" value="DHC_N2"/>
    <property type="match status" value="1"/>
</dbReference>
<feature type="domain" description="Dynein heavy chain hydrolytic ATP-binding dynein motor region" evidence="19">
    <location>
        <begin position="1821"/>
        <end position="2148"/>
    </location>
</feature>
<keyword evidence="11" id="KW-0505">Motor protein</keyword>
<evidence type="ECO:0000256" key="3">
    <source>
        <dbReference type="ARBA" id="ARBA00022490"/>
    </source>
</evidence>
<dbReference type="GO" id="GO:0070286">
    <property type="term" value="P:axonemal dynein complex assembly"/>
    <property type="evidence" value="ECO:0007669"/>
    <property type="project" value="UniProtKB-ARBA"/>
</dbReference>
<dbReference type="Pfam" id="PF12781">
    <property type="entry name" value="AAA_9"/>
    <property type="match status" value="1"/>
</dbReference>
<dbReference type="InterPro" id="IPR041658">
    <property type="entry name" value="AAA_lid_11"/>
</dbReference>
<evidence type="ECO:0008006" key="29">
    <source>
        <dbReference type="Google" id="ProtNLM"/>
    </source>
</evidence>
<dbReference type="InterPro" id="IPR043157">
    <property type="entry name" value="Dynein_AAA1S"/>
</dbReference>
<proteinExistence type="inferred from homology"/>
<keyword evidence="8" id="KW-0243">Dynein</keyword>
<dbReference type="InterPro" id="IPR004273">
    <property type="entry name" value="Dynein_heavy_D6_P-loop"/>
</dbReference>
<comment type="caution">
    <text evidence="27">The sequence shown here is derived from an EMBL/GenBank/DDBJ whole genome shotgun (WGS) entry which is preliminary data.</text>
</comment>
<feature type="domain" description="Dynein heavy chain AAA lid" evidence="25">
    <location>
        <begin position="4067"/>
        <end position="4201"/>
    </location>
</feature>
<dbReference type="GO" id="GO:0060294">
    <property type="term" value="P:cilium movement involved in cell motility"/>
    <property type="evidence" value="ECO:0007669"/>
    <property type="project" value="UniProtKB-ARBA"/>
</dbReference>
<evidence type="ECO:0000259" key="22">
    <source>
        <dbReference type="Pfam" id="PF12781"/>
    </source>
</evidence>
<dbReference type="FunFam" id="3.40.50.300:FF:000049">
    <property type="entry name" value="Dynein, axonemal, heavy chain 5"/>
    <property type="match status" value="1"/>
</dbReference>
<dbReference type="FunFam" id="1.10.8.1220:FF:000001">
    <property type="entry name" value="Dynein axonemal heavy chain 5"/>
    <property type="match status" value="1"/>
</dbReference>
<protein>
    <recommendedName>
        <fullName evidence="29">Dynein heavy chain</fullName>
    </recommendedName>
</protein>
<dbReference type="Gene3D" id="3.10.490.20">
    <property type="match status" value="1"/>
</dbReference>
<dbReference type="InterPro" id="IPR027417">
    <property type="entry name" value="P-loop_NTPase"/>
</dbReference>
<dbReference type="FunFam" id="1.20.920.20:FF:000001">
    <property type="entry name" value="dynein heavy chain 2, axonemal"/>
    <property type="match status" value="1"/>
</dbReference>
<dbReference type="Pfam" id="PF12775">
    <property type="entry name" value="AAA_7"/>
    <property type="match status" value="1"/>
</dbReference>
<keyword evidence="9 14" id="KW-0175">Coiled coil</keyword>
<feature type="coiled-coil region" evidence="14">
    <location>
        <begin position="3294"/>
        <end position="3377"/>
    </location>
</feature>
<feature type="domain" description="Dynein heavy chain 3 AAA+ lid" evidence="24">
    <location>
        <begin position="2653"/>
        <end position="2749"/>
    </location>
</feature>
<dbReference type="Pfam" id="PF03028">
    <property type="entry name" value="Dynein_heavy"/>
    <property type="match status" value="1"/>
</dbReference>
<evidence type="ECO:0000256" key="8">
    <source>
        <dbReference type="ARBA" id="ARBA00023017"/>
    </source>
</evidence>
<dbReference type="Gene3D" id="1.20.920.30">
    <property type="match status" value="1"/>
</dbReference>
<dbReference type="InterPro" id="IPR024317">
    <property type="entry name" value="Dynein_heavy_chain_D4_dom"/>
</dbReference>
<feature type="domain" description="Dynein heavy chain region D6 P-loop" evidence="16">
    <location>
        <begin position="3919"/>
        <end position="4034"/>
    </location>
</feature>
<dbReference type="Gene3D" id="1.20.1270.280">
    <property type="match status" value="1"/>
</dbReference>
<feature type="coiled-coil region" evidence="14">
    <location>
        <begin position="3610"/>
        <end position="3641"/>
    </location>
</feature>
<dbReference type="Gene3D" id="6.10.140.1060">
    <property type="match status" value="1"/>
</dbReference>
<dbReference type="FunFam" id="1.20.1270.280:FF:000003">
    <property type="entry name" value="Dynein axonemal heavy chain 17"/>
    <property type="match status" value="1"/>
</dbReference>
<dbReference type="Gene3D" id="1.10.8.1220">
    <property type="match status" value="1"/>
</dbReference>
<keyword evidence="3" id="KW-0963">Cytoplasm</keyword>
<dbReference type="Gene3D" id="1.20.920.20">
    <property type="match status" value="1"/>
</dbReference>
<evidence type="ECO:0000256" key="15">
    <source>
        <dbReference type="SAM" id="MobiDB-lite"/>
    </source>
</evidence>
<evidence type="ECO:0000259" key="19">
    <source>
        <dbReference type="Pfam" id="PF12774"/>
    </source>
</evidence>
<dbReference type="Gene3D" id="1.20.140.100">
    <property type="entry name" value="Dynein heavy chain, N-terminal domain 2"/>
    <property type="match status" value="1"/>
</dbReference>
<dbReference type="Gene3D" id="1.10.8.720">
    <property type="entry name" value="Region D6 of dynein motor"/>
    <property type="match status" value="1"/>
</dbReference>
<dbReference type="Proteomes" id="UP001515480">
    <property type="component" value="Unassembled WGS sequence"/>
</dbReference>
<dbReference type="PANTHER" id="PTHR22878">
    <property type="entry name" value="DYNEIN HEAVY CHAIN 6, AXONEMAL-LIKE-RELATED"/>
    <property type="match status" value="1"/>
</dbReference>
<feature type="domain" description="Dynein heavy chain ATP-binding dynein motor region" evidence="22">
    <location>
        <begin position="3440"/>
        <end position="3673"/>
    </location>
</feature>
<comment type="subcellular location">
    <subcellularLocation>
        <location evidence="1">Cytoplasm</location>
        <location evidence="1">Cytoskeleton</location>
        <location evidence="1">Cilium axoneme</location>
    </subcellularLocation>
</comment>
<dbReference type="InterPro" id="IPR026983">
    <property type="entry name" value="DHC"/>
</dbReference>
<dbReference type="Gene3D" id="1.10.472.130">
    <property type="match status" value="1"/>
</dbReference>
<dbReference type="Pfam" id="PF12780">
    <property type="entry name" value="AAA_8"/>
    <property type="match status" value="1"/>
</dbReference>
<feature type="domain" description="Dynein heavy chain AAA 5 extension" evidence="23">
    <location>
        <begin position="2316"/>
        <end position="2436"/>
    </location>
</feature>
<dbReference type="InterPro" id="IPR035706">
    <property type="entry name" value="AAA_9"/>
</dbReference>
<dbReference type="GO" id="GO:0005858">
    <property type="term" value="C:axonemal dynein complex"/>
    <property type="evidence" value="ECO:0007669"/>
    <property type="project" value="UniProtKB-ARBA"/>
</dbReference>